<accession>A0A2M6YR55</accession>
<reference evidence="3" key="1">
    <citation type="submission" date="2017-09" db="EMBL/GenBank/DDBJ databases">
        <title>Depth-based differentiation of microbial function through sediment-hosted aquifers and enrichment of novel symbionts in the deep terrestrial subsurface.</title>
        <authorList>
            <person name="Probst A.J."/>
            <person name="Ladd B."/>
            <person name="Jarett J.K."/>
            <person name="Geller-Mcgrath D.E."/>
            <person name="Sieber C.M.K."/>
            <person name="Emerson J.B."/>
            <person name="Anantharaman K."/>
            <person name="Thomas B.C."/>
            <person name="Malmstrom R."/>
            <person name="Stieglmeier M."/>
            <person name="Klingl A."/>
            <person name="Woyke T."/>
            <person name="Ryan C.M."/>
            <person name="Banfield J.F."/>
        </authorList>
    </citation>
    <scope>NUCLEOTIDE SEQUENCE [LARGE SCALE GENOMIC DNA]</scope>
</reference>
<feature type="region of interest" description="Disordered" evidence="1">
    <location>
        <begin position="1"/>
        <end position="21"/>
    </location>
</feature>
<comment type="caution">
    <text evidence="2">The sequence shown here is derived from an EMBL/GenBank/DDBJ whole genome shotgun (WGS) entry which is preliminary data.</text>
</comment>
<protein>
    <submittedName>
        <fullName evidence="2">Uncharacterized protein</fullName>
    </submittedName>
</protein>
<gene>
    <name evidence="2" type="ORF">COT03_01895</name>
</gene>
<dbReference type="EMBL" id="PEWZ01000094">
    <property type="protein sequence ID" value="PIU34736.1"/>
    <property type="molecule type" value="Genomic_DNA"/>
</dbReference>
<organism evidence="2 3">
    <name type="scientific">Candidatus Shapirobacteria bacterium CG07_land_8_20_14_0_80_39_18</name>
    <dbReference type="NCBI Taxonomy" id="1974882"/>
    <lineage>
        <taxon>Bacteria</taxon>
        <taxon>Candidatus Shapironibacteriota</taxon>
    </lineage>
</organism>
<dbReference type="AlphaFoldDB" id="A0A2M6YR55"/>
<proteinExistence type="predicted"/>
<evidence type="ECO:0000313" key="2">
    <source>
        <dbReference type="EMBL" id="PIU34736.1"/>
    </source>
</evidence>
<name>A0A2M6YR55_9BACT</name>
<dbReference type="Proteomes" id="UP000229502">
    <property type="component" value="Unassembled WGS sequence"/>
</dbReference>
<sequence length="78" mass="9083">MVKGEREKTDSQKKERPLSPEEKIALLRNALLRVESVLTYVNEDNIDFMCPWCGRDEPRHEDDCQRQVALEKTKPATP</sequence>
<evidence type="ECO:0000313" key="3">
    <source>
        <dbReference type="Proteomes" id="UP000229502"/>
    </source>
</evidence>
<evidence type="ECO:0000256" key="1">
    <source>
        <dbReference type="SAM" id="MobiDB-lite"/>
    </source>
</evidence>